<keyword evidence="7" id="KW-0663">Pyridoxal phosphate</keyword>
<keyword evidence="11" id="KW-1185">Reference proteome</keyword>
<dbReference type="CDD" id="cd01562">
    <property type="entry name" value="Thr-dehyd"/>
    <property type="match status" value="1"/>
</dbReference>
<dbReference type="InterPro" id="IPR000634">
    <property type="entry name" value="Ser/Thr_deHydtase_PyrdxlP-BS"/>
</dbReference>
<dbReference type="RefSeq" id="WP_194537522.1">
    <property type="nucleotide sequence ID" value="NZ_JACEFB010000004.1"/>
</dbReference>
<dbReference type="PANTHER" id="PTHR43050">
    <property type="entry name" value="SERINE / THREONINE RACEMASE FAMILY MEMBER"/>
    <property type="match status" value="1"/>
</dbReference>
<protein>
    <submittedName>
        <fullName evidence="10">Pyridoxal-phosphate dependent enzyme</fullName>
    </submittedName>
</protein>
<reference evidence="10 11" key="1">
    <citation type="submission" date="2020-07" db="EMBL/GenBank/DDBJ databases">
        <title>Thermogemmata thermophila gen. nov., sp. nov., a novel moderate thermophilic planctomycete from a Kamchatka hot spring.</title>
        <authorList>
            <person name="Elcheninov A.G."/>
            <person name="Podosokorskaya O.A."/>
            <person name="Kovaleva O.L."/>
            <person name="Novikov A."/>
            <person name="Bonch-Osmolovskaya E.A."/>
            <person name="Toshchakov S.V."/>
            <person name="Kublanov I.V."/>
        </authorList>
    </citation>
    <scope>NUCLEOTIDE SEQUENCE [LARGE SCALE GENOMIC DNA]</scope>
    <source>
        <strain evidence="10 11">2918</strain>
    </source>
</reference>
<dbReference type="PANTHER" id="PTHR43050:SF1">
    <property type="entry name" value="SERINE RACEMASE"/>
    <property type="match status" value="1"/>
</dbReference>
<dbReference type="GO" id="GO:0030170">
    <property type="term" value="F:pyridoxal phosphate binding"/>
    <property type="evidence" value="ECO:0007669"/>
    <property type="project" value="InterPro"/>
</dbReference>
<dbReference type="GO" id="GO:0000287">
    <property type="term" value="F:magnesium ion binding"/>
    <property type="evidence" value="ECO:0007669"/>
    <property type="project" value="TreeGrafter"/>
</dbReference>
<keyword evidence="6" id="KW-0460">Magnesium</keyword>
<comment type="similarity">
    <text evidence="5">Belongs to the serine/threonine dehydratase family.</text>
</comment>
<evidence type="ECO:0000256" key="7">
    <source>
        <dbReference type="ARBA" id="ARBA00022898"/>
    </source>
</evidence>
<gene>
    <name evidence="10" type="ORF">H0921_07940</name>
</gene>
<feature type="domain" description="Tryptophan synthase beta chain-like PALP" evidence="9">
    <location>
        <begin position="23"/>
        <end position="309"/>
    </location>
</feature>
<evidence type="ECO:0000313" key="10">
    <source>
        <dbReference type="EMBL" id="MBA2226092.1"/>
    </source>
</evidence>
<comment type="caution">
    <text evidence="10">The sequence shown here is derived from an EMBL/GenBank/DDBJ whole genome shotgun (WGS) entry which is preliminary data.</text>
</comment>
<evidence type="ECO:0000256" key="5">
    <source>
        <dbReference type="ARBA" id="ARBA00010869"/>
    </source>
</evidence>
<dbReference type="Proteomes" id="UP000542342">
    <property type="component" value="Unassembled WGS sequence"/>
</dbReference>
<comment type="cofactor">
    <cofactor evidence="4">
        <name>Mg(2+)</name>
        <dbReference type="ChEBI" id="CHEBI:18420"/>
    </cofactor>
</comment>
<dbReference type="Gene3D" id="3.40.50.1100">
    <property type="match status" value="2"/>
</dbReference>
<dbReference type="FunFam" id="3.40.50.1100:FF:000005">
    <property type="entry name" value="Threonine dehydratase catabolic"/>
    <property type="match status" value="1"/>
</dbReference>
<dbReference type="SUPFAM" id="SSF53686">
    <property type="entry name" value="Tryptophan synthase beta subunit-like PLP-dependent enzymes"/>
    <property type="match status" value="1"/>
</dbReference>
<dbReference type="EMBL" id="JACEFB010000004">
    <property type="protein sequence ID" value="MBA2226092.1"/>
    <property type="molecule type" value="Genomic_DNA"/>
</dbReference>
<evidence type="ECO:0000256" key="8">
    <source>
        <dbReference type="ARBA" id="ARBA00023239"/>
    </source>
</evidence>
<evidence type="ECO:0000256" key="2">
    <source>
        <dbReference type="ARBA" id="ARBA00001933"/>
    </source>
</evidence>
<dbReference type="GO" id="GO:0070179">
    <property type="term" value="P:D-serine biosynthetic process"/>
    <property type="evidence" value="ECO:0007669"/>
    <property type="project" value="TreeGrafter"/>
</dbReference>
<evidence type="ECO:0000256" key="3">
    <source>
        <dbReference type="ARBA" id="ARBA00001936"/>
    </source>
</evidence>
<dbReference type="GO" id="GO:0018114">
    <property type="term" value="F:threonine racemase activity"/>
    <property type="evidence" value="ECO:0007669"/>
    <property type="project" value="TreeGrafter"/>
</dbReference>
<evidence type="ECO:0000259" key="9">
    <source>
        <dbReference type="Pfam" id="PF00291"/>
    </source>
</evidence>
<proteinExistence type="inferred from homology"/>
<evidence type="ECO:0000256" key="1">
    <source>
        <dbReference type="ARBA" id="ARBA00001913"/>
    </source>
</evidence>
<dbReference type="InterPro" id="IPR001926">
    <property type="entry name" value="TrpB-like_PALP"/>
</dbReference>
<dbReference type="InterPro" id="IPR036052">
    <property type="entry name" value="TrpB-like_PALP_sf"/>
</dbReference>
<evidence type="ECO:0000256" key="4">
    <source>
        <dbReference type="ARBA" id="ARBA00001946"/>
    </source>
</evidence>
<comment type="cofactor">
    <cofactor evidence="3">
        <name>Mn(2+)</name>
        <dbReference type="ChEBI" id="CHEBI:29035"/>
    </cofactor>
</comment>
<comment type="cofactor">
    <cofactor evidence="2">
        <name>pyridoxal 5'-phosphate</name>
        <dbReference type="ChEBI" id="CHEBI:597326"/>
    </cofactor>
</comment>
<sequence>MSGEYACDLAAVQAAANRLHGVVHRTPVMHSRSFDQRAGRRVLFKCENLQKVGAFKFRGASNAVRLLPEAAARRGVVTHSSGNHAQALALAARQRGIPAYIVMPHTAPLVKRQAVADYGGQITLCEPTLAAREEAAARIAASTGAVLIPPFDHPDVIAGQGTVALEFLEQAPELEALVIPIGGGGLIAGCTIAAQGVRPSMRIFGAEPAGADDAARSKAAGQWLPQLQPQSIADGLLTSTGQLTWPVIRDRVERVFTVGDDEIRAAMRFLWERLKLIVEPSGAVPAAVVLSEAFRALPGLSTVGVVLSGGNVTLDRLYW</sequence>
<dbReference type="GO" id="GO:0003941">
    <property type="term" value="F:L-serine ammonia-lyase activity"/>
    <property type="evidence" value="ECO:0007669"/>
    <property type="project" value="TreeGrafter"/>
</dbReference>
<dbReference type="PROSITE" id="PS00165">
    <property type="entry name" value="DEHYDRATASE_SER_THR"/>
    <property type="match status" value="1"/>
</dbReference>
<name>A0A7V8VE48_9BACT</name>
<evidence type="ECO:0000256" key="6">
    <source>
        <dbReference type="ARBA" id="ARBA00022842"/>
    </source>
</evidence>
<comment type="cofactor">
    <cofactor evidence="1">
        <name>Ca(2+)</name>
        <dbReference type="ChEBI" id="CHEBI:29108"/>
    </cofactor>
</comment>
<accession>A0A7V8VE48</accession>
<evidence type="ECO:0000313" key="11">
    <source>
        <dbReference type="Proteomes" id="UP000542342"/>
    </source>
</evidence>
<organism evidence="10 11">
    <name type="scientific">Thermogemmata fonticola</name>
    <dbReference type="NCBI Taxonomy" id="2755323"/>
    <lineage>
        <taxon>Bacteria</taxon>
        <taxon>Pseudomonadati</taxon>
        <taxon>Planctomycetota</taxon>
        <taxon>Planctomycetia</taxon>
        <taxon>Gemmatales</taxon>
        <taxon>Gemmataceae</taxon>
        <taxon>Thermogemmata</taxon>
    </lineage>
</organism>
<dbReference type="AlphaFoldDB" id="A0A7V8VE48"/>
<keyword evidence="8" id="KW-0456">Lyase</keyword>
<dbReference type="Pfam" id="PF00291">
    <property type="entry name" value="PALP"/>
    <property type="match status" value="1"/>
</dbReference>
<dbReference type="GO" id="GO:0030378">
    <property type="term" value="F:serine racemase activity"/>
    <property type="evidence" value="ECO:0007669"/>
    <property type="project" value="TreeGrafter"/>
</dbReference>
<dbReference type="FunFam" id="3.40.50.1100:FF:000007">
    <property type="entry name" value="L-threonine dehydratase catabolic TdcB"/>
    <property type="match status" value="1"/>
</dbReference>
<dbReference type="GO" id="GO:0005524">
    <property type="term" value="F:ATP binding"/>
    <property type="evidence" value="ECO:0007669"/>
    <property type="project" value="TreeGrafter"/>
</dbReference>